<dbReference type="Proteomes" id="UP001562457">
    <property type="component" value="Unassembled WGS sequence"/>
</dbReference>
<sequence>MALPKKLEEIVEFLQQKDIPLSQEDTDWQINAKHNEYKIVDILKKEEARFSIEQPSREREWYDFGFYDEGSIFCPVNIKVSTTRTADNLNCKLGIYYALTGKEPNDFSNEINWNDYFNKLKNDLSSNNRDYYFLIINKDNTKDVFATSLKCLEFIVPNGNNLPFQAKWDNNRNLVERNFDEATSFLLSKLGESLKLRADAYLHFHKCFSQVPINYHNSYFDFYIECDYCGQRNHCYISHTINGKIITHCRCNKE</sequence>
<organism evidence="1 2">
    <name type="scientific">Helicobacter trogontum</name>
    <dbReference type="NCBI Taxonomy" id="50960"/>
    <lineage>
        <taxon>Bacteria</taxon>
        <taxon>Pseudomonadati</taxon>
        <taxon>Campylobacterota</taxon>
        <taxon>Epsilonproteobacteria</taxon>
        <taxon>Campylobacterales</taxon>
        <taxon>Helicobacteraceae</taxon>
        <taxon>Helicobacter</taxon>
    </lineage>
</organism>
<dbReference type="EMBL" id="BAAFHN010000062">
    <property type="protein sequence ID" value="GAB0173792.1"/>
    <property type="molecule type" value="Genomic_DNA"/>
</dbReference>
<keyword evidence="1" id="KW-0255">Endonuclease</keyword>
<reference evidence="1 2" key="1">
    <citation type="submission" date="2024-06" db="EMBL/GenBank/DDBJ databases">
        <title>Draft genome sequence of Helicobacter trogontum NHP16-4001.</title>
        <authorList>
            <person name="Rimbara E."/>
            <person name="Suzuki M."/>
        </authorList>
    </citation>
    <scope>NUCLEOTIDE SEQUENCE [LARGE SCALE GENOMIC DNA]</scope>
    <source>
        <strain evidence="1 2">NHP16-4001</strain>
    </source>
</reference>
<evidence type="ECO:0000313" key="1">
    <source>
        <dbReference type="EMBL" id="GAB0173792.1"/>
    </source>
</evidence>
<dbReference type="GO" id="GO:0004519">
    <property type="term" value="F:endonuclease activity"/>
    <property type="evidence" value="ECO:0007669"/>
    <property type="project" value="UniProtKB-KW"/>
</dbReference>
<comment type="caution">
    <text evidence="1">The sequence shown here is derived from an EMBL/GenBank/DDBJ whole genome shotgun (WGS) entry which is preliminary data.</text>
</comment>
<protein>
    <submittedName>
        <fullName evidence="1">Restriction endonuclease Hpy8I</fullName>
    </submittedName>
</protein>
<proteinExistence type="predicted"/>
<keyword evidence="1" id="KW-0378">Hydrolase</keyword>
<keyword evidence="2" id="KW-1185">Reference proteome</keyword>
<accession>A0ABQ0D617</accession>
<keyword evidence="1" id="KW-0540">Nuclease</keyword>
<evidence type="ECO:0000313" key="2">
    <source>
        <dbReference type="Proteomes" id="UP001562457"/>
    </source>
</evidence>
<gene>
    <name evidence="1" type="ORF">NHP164001_18140</name>
</gene>
<name>A0ABQ0D617_9HELI</name>